<name>A0A8X8ANU2_POPTO</name>
<dbReference type="Proteomes" id="UP000886885">
    <property type="component" value="Chromosome 1D"/>
</dbReference>
<sequence length="72" mass="8279">MIKSHPYGIITVVVAAAEESLAELPYLNKEMHEGGSNLWKVKEDDFPVAYPYVEFRRGLLLEVEPAQEEFRK</sequence>
<protein>
    <submittedName>
        <fullName evidence="1">Uncharacterized protein</fullName>
    </submittedName>
</protein>
<evidence type="ECO:0000313" key="1">
    <source>
        <dbReference type="EMBL" id="KAG6790067.1"/>
    </source>
</evidence>
<comment type="caution">
    <text evidence="1">The sequence shown here is derived from an EMBL/GenBank/DDBJ whole genome shotgun (WGS) entry which is preliminary data.</text>
</comment>
<accession>A0A8X8ANU2</accession>
<evidence type="ECO:0000313" key="2">
    <source>
        <dbReference type="Proteomes" id="UP000886885"/>
    </source>
</evidence>
<organism evidence="1 2">
    <name type="scientific">Populus tomentosa</name>
    <name type="common">Chinese white poplar</name>
    <dbReference type="NCBI Taxonomy" id="118781"/>
    <lineage>
        <taxon>Eukaryota</taxon>
        <taxon>Viridiplantae</taxon>
        <taxon>Streptophyta</taxon>
        <taxon>Embryophyta</taxon>
        <taxon>Tracheophyta</taxon>
        <taxon>Spermatophyta</taxon>
        <taxon>Magnoliopsida</taxon>
        <taxon>eudicotyledons</taxon>
        <taxon>Gunneridae</taxon>
        <taxon>Pentapetalae</taxon>
        <taxon>rosids</taxon>
        <taxon>fabids</taxon>
        <taxon>Malpighiales</taxon>
        <taxon>Salicaceae</taxon>
        <taxon>Saliceae</taxon>
        <taxon>Populus</taxon>
    </lineage>
</organism>
<dbReference type="AlphaFoldDB" id="A0A8X8ANU2"/>
<reference evidence="1" key="1">
    <citation type="journal article" date="2020" name="bioRxiv">
        <title>Hybrid origin of Populus tomentosa Carr. identified through genome sequencing and phylogenomic analysis.</title>
        <authorList>
            <person name="An X."/>
            <person name="Gao K."/>
            <person name="Chen Z."/>
            <person name="Li J."/>
            <person name="Yang X."/>
            <person name="Yang X."/>
            <person name="Zhou J."/>
            <person name="Guo T."/>
            <person name="Zhao T."/>
            <person name="Huang S."/>
            <person name="Miao D."/>
            <person name="Khan W.U."/>
            <person name="Rao P."/>
            <person name="Ye M."/>
            <person name="Lei B."/>
            <person name="Liao W."/>
            <person name="Wang J."/>
            <person name="Ji L."/>
            <person name="Li Y."/>
            <person name="Guo B."/>
            <person name="Mustafa N.S."/>
            <person name="Li S."/>
            <person name="Yun Q."/>
            <person name="Keller S.R."/>
            <person name="Mao J."/>
            <person name="Zhang R."/>
            <person name="Strauss S.H."/>
        </authorList>
    </citation>
    <scope>NUCLEOTIDE SEQUENCE</scope>
    <source>
        <strain evidence="1">GM15</strain>
        <tissue evidence="1">Leaf</tissue>
    </source>
</reference>
<dbReference type="EMBL" id="JAAWWB010000002">
    <property type="protein sequence ID" value="KAG6790067.1"/>
    <property type="molecule type" value="Genomic_DNA"/>
</dbReference>
<proteinExistence type="predicted"/>
<gene>
    <name evidence="1" type="ORF">POTOM_006213</name>
</gene>
<keyword evidence="2" id="KW-1185">Reference proteome</keyword>